<dbReference type="SUPFAM" id="SSF51215">
    <property type="entry name" value="Regulatory protein AraC"/>
    <property type="match status" value="1"/>
</dbReference>
<dbReference type="Proteomes" id="UP000263014">
    <property type="component" value="Unassembled WGS sequence"/>
</dbReference>
<evidence type="ECO:0000313" key="5">
    <source>
        <dbReference type="EMBL" id="RGI99204.1"/>
    </source>
</evidence>
<dbReference type="Gene3D" id="1.10.10.60">
    <property type="entry name" value="Homeodomain-like"/>
    <property type="match status" value="2"/>
</dbReference>
<dbReference type="SUPFAM" id="SSF46689">
    <property type="entry name" value="Homeodomain-like"/>
    <property type="match status" value="2"/>
</dbReference>
<evidence type="ECO:0000256" key="2">
    <source>
        <dbReference type="ARBA" id="ARBA00023125"/>
    </source>
</evidence>
<dbReference type="GO" id="GO:0043565">
    <property type="term" value="F:sequence-specific DNA binding"/>
    <property type="evidence" value="ECO:0007669"/>
    <property type="project" value="InterPro"/>
</dbReference>
<gene>
    <name evidence="5" type="ORF">DXD79_24415</name>
</gene>
<keyword evidence="1" id="KW-0805">Transcription regulation</keyword>
<keyword evidence="2" id="KW-0238">DNA-binding</keyword>
<comment type="caution">
    <text evidence="5">The sequence shown here is derived from an EMBL/GenBank/DDBJ whole genome shotgun (WGS) entry which is preliminary data.</text>
</comment>
<dbReference type="Pfam" id="PF12833">
    <property type="entry name" value="HTH_18"/>
    <property type="match status" value="1"/>
</dbReference>
<evidence type="ECO:0000313" key="6">
    <source>
        <dbReference type="Proteomes" id="UP000263014"/>
    </source>
</evidence>
<dbReference type="PROSITE" id="PS01124">
    <property type="entry name" value="HTH_ARAC_FAMILY_2"/>
    <property type="match status" value="1"/>
</dbReference>
<keyword evidence="3" id="KW-0804">Transcription</keyword>
<dbReference type="InterPro" id="IPR009057">
    <property type="entry name" value="Homeodomain-like_sf"/>
</dbReference>
<dbReference type="EMBL" id="QSON01000014">
    <property type="protein sequence ID" value="RGI99204.1"/>
    <property type="molecule type" value="Genomic_DNA"/>
</dbReference>
<evidence type="ECO:0000259" key="4">
    <source>
        <dbReference type="PROSITE" id="PS01124"/>
    </source>
</evidence>
<dbReference type="Gene3D" id="2.60.120.10">
    <property type="entry name" value="Jelly Rolls"/>
    <property type="match status" value="1"/>
</dbReference>
<dbReference type="SMART" id="SM00342">
    <property type="entry name" value="HTH_ARAC"/>
    <property type="match status" value="1"/>
</dbReference>
<dbReference type="PANTHER" id="PTHR46796:SF7">
    <property type="entry name" value="ARAC FAMILY TRANSCRIPTIONAL REGULATOR"/>
    <property type="match status" value="1"/>
</dbReference>
<dbReference type="AlphaFoldDB" id="A0A374P199"/>
<accession>A0A374P199</accession>
<feature type="domain" description="HTH araC/xylS-type" evidence="4">
    <location>
        <begin position="197"/>
        <end position="295"/>
    </location>
</feature>
<sequence>MPRHKRPYIEFRDYNLSSRFPVLLLSGEEWRISDVASPRLHIHNCLEIGLCESDSGTMIFEDTKRPFGAGDLTVISCDVPHTTYSSPGTASKWSYLFVDLTGLLTPLFSGSDLRIFNLLTILEHRTSLILNERDYPEIHALAAKIMRELERKEDYYEISVRGLFLTLLTDLARAYRQIAASAEKKDDQPPENALVIAPALEYIRSHYMDDFSMEYLAELCSLSPAHFRRIFSSVMETSPLKYLTDTRIRQAASLLRTTEASVLSISEEVGYHSVSSFNRQFHDTMGQTPREWRRRMSILKDQSVMKYRGFLVPETLVQHCINS</sequence>
<dbReference type="InterPro" id="IPR050204">
    <property type="entry name" value="AraC_XylS_family_regulators"/>
</dbReference>
<evidence type="ECO:0000256" key="3">
    <source>
        <dbReference type="ARBA" id="ARBA00023163"/>
    </source>
</evidence>
<proteinExistence type="predicted"/>
<dbReference type="RefSeq" id="WP_117631359.1">
    <property type="nucleotide sequence ID" value="NZ_QSON01000014.1"/>
</dbReference>
<dbReference type="InterPro" id="IPR037923">
    <property type="entry name" value="HTH-like"/>
</dbReference>
<evidence type="ECO:0000256" key="1">
    <source>
        <dbReference type="ARBA" id="ARBA00023015"/>
    </source>
</evidence>
<dbReference type="InterPro" id="IPR018060">
    <property type="entry name" value="HTH_AraC"/>
</dbReference>
<name>A0A374P199_9FIRM</name>
<dbReference type="InterPro" id="IPR014710">
    <property type="entry name" value="RmlC-like_jellyroll"/>
</dbReference>
<protein>
    <submittedName>
        <fullName evidence="5">AraC family transcriptional regulator</fullName>
    </submittedName>
</protein>
<dbReference type="PANTHER" id="PTHR46796">
    <property type="entry name" value="HTH-TYPE TRANSCRIPTIONAL ACTIVATOR RHAS-RELATED"/>
    <property type="match status" value="1"/>
</dbReference>
<reference evidence="5 6" key="1">
    <citation type="submission" date="2018-08" db="EMBL/GenBank/DDBJ databases">
        <title>A genome reference for cultivated species of the human gut microbiota.</title>
        <authorList>
            <person name="Zou Y."/>
            <person name="Xue W."/>
            <person name="Luo G."/>
        </authorList>
    </citation>
    <scope>NUCLEOTIDE SEQUENCE [LARGE SCALE GENOMIC DNA]</scope>
    <source>
        <strain evidence="5 6">TM09-12</strain>
    </source>
</reference>
<organism evidence="5 6">
    <name type="scientific">Hungatella hathewayi</name>
    <dbReference type="NCBI Taxonomy" id="154046"/>
    <lineage>
        <taxon>Bacteria</taxon>
        <taxon>Bacillati</taxon>
        <taxon>Bacillota</taxon>
        <taxon>Clostridia</taxon>
        <taxon>Lachnospirales</taxon>
        <taxon>Lachnospiraceae</taxon>
        <taxon>Hungatella</taxon>
    </lineage>
</organism>
<dbReference type="GO" id="GO:0003700">
    <property type="term" value="F:DNA-binding transcription factor activity"/>
    <property type="evidence" value="ECO:0007669"/>
    <property type="project" value="InterPro"/>
</dbReference>